<gene>
    <name evidence="3" type="ORF">COX00_01650</name>
</gene>
<dbReference type="InterPro" id="IPR035979">
    <property type="entry name" value="RBD_domain_sf"/>
</dbReference>
<dbReference type="AlphaFoldDB" id="A0A2H0BSX0"/>
<dbReference type="EMBL" id="PCSZ01000038">
    <property type="protein sequence ID" value="PIP60714.1"/>
    <property type="molecule type" value="Genomic_DNA"/>
</dbReference>
<feature type="domain" description="RRM" evidence="2">
    <location>
        <begin position="3"/>
        <end position="81"/>
    </location>
</feature>
<dbReference type="SUPFAM" id="SSF54928">
    <property type="entry name" value="RNA-binding domain, RBD"/>
    <property type="match status" value="1"/>
</dbReference>
<evidence type="ECO:0000256" key="1">
    <source>
        <dbReference type="ARBA" id="ARBA00022884"/>
    </source>
</evidence>
<organism evidence="3 4">
    <name type="scientific">Candidatus Uhrbacteria bacterium CG22_combo_CG10-13_8_21_14_all_47_17</name>
    <dbReference type="NCBI Taxonomy" id="1975041"/>
    <lineage>
        <taxon>Bacteria</taxon>
        <taxon>Candidatus Uhriibacteriota</taxon>
    </lineage>
</organism>
<dbReference type="InterPro" id="IPR048289">
    <property type="entry name" value="RRM2_NsCP33-like"/>
</dbReference>
<dbReference type="GO" id="GO:0003723">
    <property type="term" value="F:RNA binding"/>
    <property type="evidence" value="ECO:0007669"/>
    <property type="project" value="UniProtKB-KW"/>
</dbReference>
<dbReference type="InterPro" id="IPR052462">
    <property type="entry name" value="SLIRP/GR-RBP-like"/>
</dbReference>
<dbReference type="PROSITE" id="PS50102">
    <property type="entry name" value="RRM"/>
    <property type="match status" value="1"/>
</dbReference>
<evidence type="ECO:0000313" key="4">
    <source>
        <dbReference type="Proteomes" id="UP000231581"/>
    </source>
</evidence>
<keyword evidence="1" id="KW-0694">RNA-binding</keyword>
<dbReference type="CDD" id="cd21608">
    <property type="entry name" value="RRM2_NsCP33_like"/>
    <property type="match status" value="1"/>
</dbReference>
<dbReference type="Gene3D" id="3.30.70.330">
    <property type="match status" value="1"/>
</dbReference>
<accession>A0A2H0BSX0</accession>
<dbReference type="InterPro" id="IPR012677">
    <property type="entry name" value="Nucleotide-bd_a/b_plait_sf"/>
</dbReference>
<comment type="caution">
    <text evidence="3">The sequence shown here is derived from an EMBL/GenBank/DDBJ whole genome shotgun (WGS) entry which is preliminary data.</text>
</comment>
<evidence type="ECO:0000259" key="2">
    <source>
        <dbReference type="PROSITE" id="PS50102"/>
    </source>
</evidence>
<protein>
    <submittedName>
        <fullName evidence="3">RNA-binding protein</fullName>
    </submittedName>
</protein>
<reference evidence="3 4" key="1">
    <citation type="submission" date="2017-09" db="EMBL/GenBank/DDBJ databases">
        <title>Depth-based differentiation of microbial function through sediment-hosted aquifers and enrichment of novel symbionts in the deep terrestrial subsurface.</title>
        <authorList>
            <person name="Probst A.J."/>
            <person name="Ladd B."/>
            <person name="Jarett J.K."/>
            <person name="Geller-Mcgrath D.E."/>
            <person name="Sieber C.M."/>
            <person name="Emerson J.B."/>
            <person name="Anantharaman K."/>
            <person name="Thomas B.C."/>
            <person name="Malmstrom R."/>
            <person name="Stieglmeier M."/>
            <person name="Klingl A."/>
            <person name="Woyke T."/>
            <person name="Ryan C.M."/>
            <person name="Banfield J.F."/>
        </authorList>
    </citation>
    <scope>NUCLEOTIDE SEQUENCE [LARGE SCALE GENOMIC DNA]</scope>
    <source>
        <strain evidence="3">CG22_combo_CG10-13_8_21_14_all_47_17</strain>
    </source>
</reference>
<name>A0A2H0BSX0_9BACT</name>
<dbReference type="PANTHER" id="PTHR48027">
    <property type="entry name" value="HETEROGENEOUS NUCLEAR RIBONUCLEOPROTEIN 87F-RELATED"/>
    <property type="match status" value="1"/>
</dbReference>
<proteinExistence type="predicted"/>
<dbReference type="Pfam" id="PF00076">
    <property type="entry name" value="RRM_1"/>
    <property type="match status" value="1"/>
</dbReference>
<sequence>MSKKLFVGGIPFQTTDEELQQHFSQAGEVVSVFIPMDRETRRPRGFAFVEMADDAGAEQAISKFDGSEMGGRTIVVNEARPQEQR</sequence>
<evidence type="ECO:0000313" key="3">
    <source>
        <dbReference type="EMBL" id="PIP60714.1"/>
    </source>
</evidence>
<dbReference type="InterPro" id="IPR000504">
    <property type="entry name" value="RRM_dom"/>
</dbReference>
<dbReference type="SMART" id="SM00360">
    <property type="entry name" value="RRM"/>
    <property type="match status" value="1"/>
</dbReference>
<dbReference type="Proteomes" id="UP000231581">
    <property type="component" value="Unassembled WGS sequence"/>
</dbReference>